<organism evidence="2 3">
    <name type="scientific">Alteromonas gilva</name>
    <dbReference type="NCBI Taxonomy" id="2987522"/>
    <lineage>
        <taxon>Bacteria</taxon>
        <taxon>Pseudomonadati</taxon>
        <taxon>Pseudomonadota</taxon>
        <taxon>Gammaproteobacteria</taxon>
        <taxon>Alteromonadales</taxon>
        <taxon>Alteromonadaceae</taxon>
        <taxon>Alteromonas/Salinimonas group</taxon>
        <taxon>Alteromonas</taxon>
    </lineage>
</organism>
<evidence type="ECO:0000313" key="2">
    <source>
        <dbReference type="EMBL" id="MDC8831514.1"/>
    </source>
</evidence>
<dbReference type="Proteomes" id="UP001218788">
    <property type="component" value="Unassembled WGS sequence"/>
</dbReference>
<sequence>MNHNDVLRRVRFALRIDDKAAISIFQLVGYKMDIEYLKANMKKEEEPGFLPCRDGVMAMFLDGLIIKMRGEQPGGPPPPLARGEFLSNNDILRKLRIALSFRDEDMLEVMKLGNFNMSKGEMSAFFRKPDHRNFKPCGDQVLRYFLLGLARKLRPDVATPDEENRPKVNSPAIKKALKKNIKPKRTPSTDPKSNTTEKPDTSPTAKKPLKAPYRGPEKRSRKKLSRD</sequence>
<gene>
    <name evidence="2" type="ORF">OIK42_12155</name>
</gene>
<evidence type="ECO:0000313" key="3">
    <source>
        <dbReference type="Proteomes" id="UP001218788"/>
    </source>
</evidence>
<dbReference type="PANTHER" id="PTHR37805">
    <property type="entry name" value="CYTOPLASMIC PROTEIN-RELATED"/>
    <property type="match status" value="1"/>
</dbReference>
<evidence type="ECO:0000256" key="1">
    <source>
        <dbReference type="SAM" id="MobiDB-lite"/>
    </source>
</evidence>
<dbReference type="PANTHER" id="PTHR37805:SF1">
    <property type="entry name" value="CYTOPLASMIC PROTEIN"/>
    <property type="match status" value="1"/>
</dbReference>
<comment type="caution">
    <text evidence="2">The sequence shown here is derived from an EMBL/GenBank/DDBJ whole genome shotgun (WGS) entry which is preliminary data.</text>
</comment>
<reference evidence="2 3" key="1">
    <citation type="submission" date="2022-10" db="EMBL/GenBank/DDBJ databases">
        <title>Alteromonas sp. chi3 Genome sequencing.</title>
        <authorList>
            <person name="Park S."/>
        </authorList>
    </citation>
    <scope>NUCLEOTIDE SEQUENCE [LARGE SCALE GENOMIC DNA]</scope>
    <source>
        <strain evidence="3">chi3</strain>
    </source>
</reference>
<dbReference type="Pfam" id="PF07308">
    <property type="entry name" value="DUF1456"/>
    <property type="match status" value="2"/>
</dbReference>
<dbReference type="InterPro" id="IPR009921">
    <property type="entry name" value="YehS-like"/>
</dbReference>
<proteinExistence type="predicted"/>
<protein>
    <submittedName>
        <fullName evidence="2">DUF1456 family protein</fullName>
    </submittedName>
</protein>
<dbReference type="RefSeq" id="WP_273640870.1">
    <property type="nucleotide sequence ID" value="NZ_JAQQXP010000001.1"/>
</dbReference>
<feature type="region of interest" description="Disordered" evidence="1">
    <location>
        <begin position="157"/>
        <end position="227"/>
    </location>
</feature>
<name>A0ABT5L383_9ALTE</name>
<feature type="compositionally biased region" description="Basic residues" evidence="1">
    <location>
        <begin position="175"/>
        <end position="185"/>
    </location>
</feature>
<accession>A0ABT5L383</accession>
<keyword evidence="3" id="KW-1185">Reference proteome</keyword>
<dbReference type="EMBL" id="JAQQXP010000001">
    <property type="protein sequence ID" value="MDC8831514.1"/>
    <property type="molecule type" value="Genomic_DNA"/>
</dbReference>